<dbReference type="PANTHER" id="PTHR11803">
    <property type="entry name" value="2-IMINOBUTANOATE/2-IMINOPROPANOATE DEAMINASE RIDA"/>
    <property type="match status" value="1"/>
</dbReference>
<evidence type="ECO:0000313" key="3">
    <source>
        <dbReference type="Proteomes" id="UP000067243"/>
    </source>
</evidence>
<keyword evidence="3" id="KW-1185">Reference proteome</keyword>
<comment type="similarity">
    <text evidence="1">Belongs to the RutC family.</text>
</comment>
<proteinExistence type="inferred from homology"/>
<accession>A0A0K1P8C7</accession>
<sequence length="124" mass="13685">MKIINSNSAPKALGPYSQAIKTDNGFLFLSGQLGMDPNTSELKNNIEEQTKQSLLNIENVLNEAGYSKNNVVKTTILLSDMDNFSIVNEIYGNFFGEHKPARSTFAVKTLPKNGLIEIEVTAFK</sequence>
<name>A0A0K1P8C7_9MOLU</name>
<gene>
    <name evidence="2" type="primary">tdcF</name>
    <name evidence="2" type="ORF">STURON_00906</name>
</gene>
<dbReference type="GO" id="GO:0019239">
    <property type="term" value="F:deaminase activity"/>
    <property type="evidence" value="ECO:0007669"/>
    <property type="project" value="TreeGrafter"/>
</dbReference>
<reference evidence="2 3" key="1">
    <citation type="journal article" date="2015" name="Genome Announc.">
        <title>Complete Genome Sequence of Spiroplasma turonicum Strain Tab4cT, a Parasite of a Horse Fly, Haematopota sp. (Diptera: Tabanidae).</title>
        <authorList>
            <person name="Davis R.E."/>
            <person name="Shao J."/>
            <person name="Zhao Y."/>
            <person name="Gasparich G.E."/>
            <person name="Gaynor B.J."/>
            <person name="Donofrio N."/>
        </authorList>
    </citation>
    <scope>NUCLEOTIDE SEQUENCE [LARGE SCALE GENOMIC DNA]</scope>
    <source>
        <strain evidence="2 3">Tab4c</strain>
    </source>
</reference>
<protein>
    <submittedName>
        <fullName evidence="2">TdcF protein</fullName>
    </submittedName>
</protein>
<dbReference type="PATRIC" id="fig|216946.3.peg.936"/>
<dbReference type="CDD" id="cd00448">
    <property type="entry name" value="YjgF_YER057c_UK114_family"/>
    <property type="match status" value="1"/>
</dbReference>
<dbReference type="FunFam" id="3.30.1330.40:FF:000001">
    <property type="entry name" value="L-PSP family endoribonuclease"/>
    <property type="match status" value="1"/>
</dbReference>
<evidence type="ECO:0000256" key="1">
    <source>
        <dbReference type="ARBA" id="ARBA00010552"/>
    </source>
</evidence>
<dbReference type="PROSITE" id="PS01094">
    <property type="entry name" value="UPF0076"/>
    <property type="match status" value="1"/>
</dbReference>
<dbReference type="InterPro" id="IPR019897">
    <property type="entry name" value="RidA_CS"/>
</dbReference>
<dbReference type="NCBIfam" id="TIGR00004">
    <property type="entry name" value="Rid family detoxifying hydrolase"/>
    <property type="match status" value="1"/>
</dbReference>
<dbReference type="InterPro" id="IPR006175">
    <property type="entry name" value="YjgF/YER057c/UK114"/>
</dbReference>
<dbReference type="InterPro" id="IPR035959">
    <property type="entry name" value="RutC-like_sf"/>
</dbReference>
<dbReference type="OrthoDB" id="9803101at2"/>
<dbReference type="InterPro" id="IPR006056">
    <property type="entry name" value="RidA"/>
</dbReference>
<dbReference type="RefSeq" id="WP_075048718.1">
    <property type="nucleotide sequence ID" value="NZ_CP012328.1"/>
</dbReference>
<dbReference type="Gene3D" id="3.30.1330.40">
    <property type="entry name" value="RutC-like"/>
    <property type="match status" value="1"/>
</dbReference>
<dbReference type="Proteomes" id="UP000067243">
    <property type="component" value="Chromosome"/>
</dbReference>
<dbReference type="SUPFAM" id="SSF55298">
    <property type="entry name" value="YjgF-like"/>
    <property type="match status" value="1"/>
</dbReference>
<dbReference type="PANTHER" id="PTHR11803:SF39">
    <property type="entry name" value="2-IMINOBUTANOATE_2-IMINOPROPANOATE DEAMINASE"/>
    <property type="match status" value="1"/>
</dbReference>
<organism evidence="2 3">
    <name type="scientific">Spiroplasma turonicum</name>
    <dbReference type="NCBI Taxonomy" id="216946"/>
    <lineage>
        <taxon>Bacteria</taxon>
        <taxon>Bacillati</taxon>
        <taxon>Mycoplasmatota</taxon>
        <taxon>Mollicutes</taxon>
        <taxon>Entomoplasmatales</taxon>
        <taxon>Spiroplasmataceae</taxon>
        <taxon>Spiroplasma</taxon>
    </lineage>
</organism>
<evidence type="ECO:0000313" key="2">
    <source>
        <dbReference type="EMBL" id="AKU80152.1"/>
    </source>
</evidence>
<dbReference type="AlphaFoldDB" id="A0A0K1P8C7"/>
<dbReference type="STRING" id="216946.STURO_v1c09010"/>
<dbReference type="EMBL" id="CP012328">
    <property type="protein sequence ID" value="AKU80152.1"/>
    <property type="molecule type" value="Genomic_DNA"/>
</dbReference>
<dbReference type="KEGG" id="stur:STURON_00906"/>
<dbReference type="GO" id="GO:0005829">
    <property type="term" value="C:cytosol"/>
    <property type="evidence" value="ECO:0007669"/>
    <property type="project" value="TreeGrafter"/>
</dbReference>
<dbReference type="Pfam" id="PF01042">
    <property type="entry name" value="Ribonuc_L-PSP"/>
    <property type="match status" value="1"/>
</dbReference>